<dbReference type="PROSITE" id="PS01071">
    <property type="entry name" value="GRPE"/>
    <property type="match status" value="1"/>
</dbReference>
<dbReference type="InterPro" id="IPR009012">
    <property type="entry name" value="GrpE_head"/>
</dbReference>
<name>A0AAD0KDZ1_9ACTN</name>
<dbReference type="InterPro" id="IPR000740">
    <property type="entry name" value="GrpE"/>
</dbReference>
<evidence type="ECO:0000256" key="6">
    <source>
        <dbReference type="SAM" id="MobiDB-lite"/>
    </source>
</evidence>
<evidence type="ECO:0000313" key="8">
    <source>
        <dbReference type="Proteomes" id="UP000247118"/>
    </source>
</evidence>
<keyword evidence="2 3" id="KW-0143">Chaperone</keyword>
<dbReference type="SUPFAM" id="SSF58014">
    <property type="entry name" value="Coiled-coil domain of nucleotide exchange factor GrpE"/>
    <property type="match status" value="1"/>
</dbReference>
<feature type="compositionally biased region" description="Basic and acidic residues" evidence="6">
    <location>
        <begin position="19"/>
        <end position="35"/>
    </location>
</feature>
<dbReference type="SUPFAM" id="SSF51064">
    <property type="entry name" value="Head domain of nucleotide exchange factor GrpE"/>
    <property type="match status" value="1"/>
</dbReference>
<comment type="subcellular location">
    <subcellularLocation>
        <location evidence="3">Cytoplasm</location>
    </subcellularLocation>
</comment>
<dbReference type="GO" id="GO:0051082">
    <property type="term" value="F:unfolded protein binding"/>
    <property type="evidence" value="ECO:0007669"/>
    <property type="project" value="TreeGrafter"/>
</dbReference>
<keyword evidence="3 4" id="KW-0346">Stress response</keyword>
<dbReference type="PANTHER" id="PTHR21237:SF23">
    <property type="entry name" value="GRPE PROTEIN HOMOLOG, MITOCHONDRIAL"/>
    <property type="match status" value="1"/>
</dbReference>
<dbReference type="CDD" id="cd00446">
    <property type="entry name" value="GrpE"/>
    <property type="match status" value="1"/>
</dbReference>
<evidence type="ECO:0000256" key="5">
    <source>
        <dbReference type="RuleBase" id="RU004478"/>
    </source>
</evidence>
<evidence type="ECO:0000256" key="1">
    <source>
        <dbReference type="ARBA" id="ARBA00009054"/>
    </source>
</evidence>
<dbReference type="Proteomes" id="UP000247118">
    <property type="component" value="Chromosome"/>
</dbReference>
<keyword evidence="3" id="KW-0963">Cytoplasm</keyword>
<feature type="compositionally biased region" description="Acidic residues" evidence="6">
    <location>
        <begin position="51"/>
        <end position="62"/>
    </location>
</feature>
<sequence>MTAGAHSANGSGEEPVTVTDRRRIDPETGEVRDEPAAGPGPADAGPVAEESQTDEQASDEQQADGAAGEPDARVAELTADLQRERAQFANFRRRAAEEKQGSVAYGKQILIDKLLPIIDDLDRAREHGDLDSGPLRSVADKLTGVLAAEGLVAFGAAGDEFDPELHEAVQHDGTGAHPVIGSVYRCGYRLGEKVIRTAMVTVTDPAPAGDAPGAQ</sequence>
<comment type="function">
    <text evidence="3 4">Participates actively in the response to hyperosmotic and heat shock by preventing the aggregation of stress-denatured proteins, in association with DnaK and GrpE. It is the nucleotide exchange factor for DnaK and may function as a thermosensor. Unfolded proteins bind initially to DnaJ; upon interaction with the DnaJ-bound protein, DnaK hydrolyzes its bound ATP, resulting in the formation of a stable complex. GrpE releases ADP from DnaK; ATP binding to DnaK triggers the release of the substrate protein, thus completing the reaction cycle. Several rounds of ATP-dependent interactions between DnaJ, DnaK and GrpE are required for fully efficient folding.</text>
</comment>
<comment type="similarity">
    <text evidence="1 3 5">Belongs to the GrpE family.</text>
</comment>
<accession>A0AAD0KDZ1</accession>
<comment type="subunit">
    <text evidence="3">Homodimer.</text>
</comment>
<proteinExistence type="inferred from homology"/>
<organism evidence="7 8">
    <name type="scientific">Gordonia terrae</name>
    <dbReference type="NCBI Taxonomy" id="2055"/>
    <lineage>
        <taxon>Bacteria</taxon>
        <taxon>Bacillati</taxon>
        <taxon>Actinomycetota</taxon>
        <taxon>Actinomycetes</taxon>
        <taxon>Mycobacteriales</taxon>
        <taxon>Gordoniaceae</taxon>
        <taxon>Gordonia</taxon>
    </lineage>
</organism>
<dbReference type="GeneID" id="32690576"/>
<dbReference type="PANTHER" id="PTHR21237">
    <property type="entry name" value="GRPE PROTEIN"/>
    <property type="match status" value="1"/>
</dbReference>
<dbReference type="Pfam" id="PF01025">
    <property type="entry name" value="GrpE"/>
    <property type="match status" value="1"/>
</dbReference>
<dbReference type="GO" id="GO:0006457">
    <property type="term" value="P:protein folding"/>
    <property type="evidence" value="ECO:0007669"/>
    <property type="project" value="InterPro"/>
</dbReference>
<dbReference type="HAMAP" id="MF_01151">
    <property type="entry name" value="GrpE"/>
    <property type="match status" value="1"/>
</dbReference>
<protein>
    <recommendedName>
        <fullName evidence="3 4">Protein GrpE</fullName>
    </recommendedName>
    <alternativeName>
        <fullName evidence="3">HSP-70 cofactor</fullName>
    </alternativeName>
</protein>
<evidence type="ECO:0000313" key="7">
    <source>
        <dbReference type="EMBL" id="AWO85909.1"/>
    </source>
</evidence>
<dbReference type="Gene3D" id="3.90.20.20">
    <property type="match status" value="1"/>
</dbReference>
<dbReference type="PRINTS" id="PR00773">
    <property type="entry name" value="GRPEPROTEIN"/>
</dbReference>
<evidence type="ECO:0000256" key="4">
    <source>
        <dbReference type="RuleBase" id="RU000639"/>
    </source>
</evidence>
<dbReference type="RefSeq" id="WP_004022372.1">
    <property type="nucleotide sequence ID" value="NZ_CABEIC010000002.1"/>
</dbReference>
<dbReference type="InterPro" id="IPR013805">
    <property type="entry name" value="GrpE_CC"/>
</dbReference>
<dbReference type="GO" id="GO:0000774">
    <property type="term" value="F:adenyl-nucleotide exchange factor activity"/>
    <property type="evidence" value="ECO:0007669"/>
    <property type="project" value="InterPro"/>
</dbReference>
<feature type="region of interest" description="Disordered" evidence="6">
    <location>
        <begin position="1"/>
        <end position="72"/>
    </location>
</feature>
<evidence type="ECO:0000256" key="3">
    <source>
        <dbReference type="HAMAP-Rule" id="MF_01151"/>
    </source>
</evidence>
<dbReference type="AlphaFoldDB" id="A0AAD0KDZ1"/>
<dbReference type="GO" id="GO:0005737">
    <property type="term" value="C:cytoplasm"/>
    <property type="evidence" value="ECO:0007669"/>
    <property type="project" value="UniProtKB-SubCell"/>
</dbReference>
<dbReference type="NCBIfam" id="NF010761">
    <property type="entry name" value="PRK14164.1"/>
    <property type="match status" value="1"/>
</dbReference>
<dbReference type="GO" id="GO:0042803">
    <property type="term" value="F:protein homodimerization activity"/>
    <property type="evidence" value="ECO:0007669"/>
    <property type="project" value="InterPro"/>
</dbReference>
<dbReference type="KEGG" id="gta:BCM27_22205"/>
<reference evidence="7 8" key="1">
    <citation type="submission" date="2018-05" db="EMBL/GenBank/DDBJ databases">
        <title>Complete genome sequence of Gordonia terrae NRRL B-16283.</title>
        <authorList>
            <person name="Garlena R.A."/>
            <person name="Russell D.A."/>
            <person name="Hatfull G.F."/>
        </authorList>
    </citation>
    <scope>NUCLEOTIDE SEQUENCE [LARGE SCALE GENOMIC DNA]</scope>
    <source>
        <strain evidence="7 8">NRRL B-16283</strain>
    </source>
</reference>
<gene>
    <name evidence="3" type="primary">grpE</name>
    <name evidence="7" type="ORF">DLJ61_22435</name>
</gene>
<feature type="compositionally biased region" description="Low complexity" evidence="6">
    <location>
        <begin position="36"/>
        <end position="50"/>
    </location>
</feature>
<evidence type="ECO:0000256" key="2">
    <source>
        <dbReference type="ARBA" id="ARBA00023186"/>
    </source>
</evidence>
<dbReference type="EMBL" id="CP029604">
    <property type="protein sequence ID" value="AWO85909.1"/>
    <property type="molecule type" value="Genomic_DNA"/>
</dbReference>
<dbReference type="GO" id="GO:0051087">
    <property type="term" value="F:protein-folding chaperone binding"/>
    <property type="evidence" value="ECO:0007669"/>
    <property type="project" value="InterPro"/>
</dbReference>
<dbReference type="Gene3D" id="2.30.22.10">
    <property type="entry name" value="Head domain of nucleotide exchange factor GrpE"/>
    <property type="match status" value="1"/>
</dbReference>